<dbReference type="CDD" id="cd13530">
    <property type="entry name" value="PBP2_peptides_like"/>
    <property type="match status" value="1"/>
</dbReference>
<feature type="domain" description="Ionotropic glutamate receptor C-terminal" evidence="4">
    <location>
        <begin position="66"/>
        <end position="288"/>
    </location>
</feature>
<evidence type="ECO:0000259" key="4">
    <source>
        <dbReference type="SMART" id="SM00079"/>
    </source>
</evidence>
<organism evidence="5 6">
    <name type="scientific">Mesorhizobium muleiense</name>
    <dbReference type="NCBI Taxonomy" id="1004279"/>
    <lineage>
        <taxon>Bacteria</taxon>
        <taxon>Pseudomonadati</taxon>
        <taxon>Pseudomonadota</taxon>
        <taxon>Alphaproteobacteria</taxon>
        <taxon>Hyphomicrobiales</taxon>
        <taxon>Phyllobacteriaceae</taxon>
        <taxon>Mesorhizobium</taxon>
    </lineage>
</organism>
<dbReference type="Proteomes" id="UP000198894">
    <property type="component" value="Unassembled WGS sequence"/>
</dbReference>
<dbReference type="AlphaFoldDB" id="A0A1G9GFR8"/>
<reference evidence="6" key="1">
    <citation type="submission" date="2016-10" db="EMBL/GenBank/DDBJ databases">
        <authorList>
            <person name="Varghese N."/>
            <person name="Submissions S."/>
        </authorList>
    </citation>
    <scope>NUCLEOTIDE SEQUENCE [LARGE SCALE GENOMIC DNA]</scope>
    <source>
        <strain evidence="6">CGMCC 1.11022</strain>
    </source>
</reference>
<evidence type="ECO:0000256" key="2">
    <source>
        <dbReference type="SAM" id="MobiDB-lite"/>
    </source>
</evidence>
<dbReference type="GO" id="GO:0015276">
    <property type="term" value="F:ligand-gated monoatomic ion channel activity"/>
    <property type="evidence" value="ECO:0007669"/>
    <property type="project" value="InterPro"/>
</dbReference>
<gene>
    <name evidence="5" type="ORF">SAMN05428953_12478</name>
</gene>
<keyword evidence="6" id="KW-1185">Reference proteome</keyword>
<evidence type="ECO:0000313" key="6">
    <source>
        <dbReference type="Proteomes" id="UP000198894"/>
    </source>
</evidence>
<accession>A0A1G9GFR8</accession>
<evidence type="ECO:0000256" key="1">
    <source>
        <dbReference type="ARBA" id="ARBA00022729"/>
    </source>
</evidence>
<dbReference type="SMART" id="SM00062">
    <property type="entry name" value="PBPb"/>
    <property type="match status" value="1"/>
</dbReference>
<evidence type="ECO:0000259" key="3">
    <source>
        <dbReference type="SMART" id="SM00062"/>
    </source>
</evidence>
<dbReference type="EMBL" id="FNEE01000024">
    <property type="protein sequence ID" value="SDK99519.1"/>
    <property type="molecule type" value="Genomic_DNA"/>
</dbReference>
<keyword evidence="1" id="KW-0732">Signal</keyword>
<dbReference type="SUPFAM" id="SSF53850">
    <property type="entry name" value="Periplasmic binding protein-like II"/>
    <property type="match status" value="1"/>
</dbReference>
<feature type="domain" description="Solute-binding protein family 3/N-terminal" evidence="3">
    <location>
        <begin position="66"/>
        <end position="289"/>
    </location>
</feature>
<dbReference type="InterPro" id="IPR001638">
    <property type="entry name" value="Solute-binding_3/MltF_N"/>
</dbReference>
<evidence type="ECO:0000313" key="5">
    <source>
        <dbReference type="EMBL" id="SDK99519.1"/>
    </source>
</evidence>
<name>A0A1G9GFR8_9HYPH</name>
<protein>
    <submittedName>
        <fullName evidence="5">Amino acid ABC transporter substrate-binding protein, PAAT family</fullName>
    </submittedName>
</protein>
<sequence>MVAAGNGAAAQKSTPKGWDNKAKITNDNKEECPMTIAKLFIAGLALAGLTAAASAGTLDEITKRGELRVAVQTQGPPFSLVGAAGERTGSSVELAELMAKEMGVKITFLDFDWDGLIPALLSGKADLLVADMTPTLARAMKVAFTKPYMYTGSTVFTKADGKFKSTEDCKAKGTKIAVLLGATGEKEAKKAFPDGDIKSYKGGGPLLLDAVNNGQADCGVNDVSAVKGQSTAYPAGSFTIMPEMLSKEPLAFATRYDEQDLLTWMNLFLDQVSLDGRLQKNLDYWVNSDDWKKDH</sequence>
<dbReference type="Pfam" id="PF00497">
    <property type="entry name" value="SBP_bac_3"/>
    <property type="match status" value="1"/>
</dbReference>
<dbReference type="SMART" id="SM00079">
    <property type="entry name" value="PBPe"/>
    <property type="match status" value="1"/>
</dbReference>
<dbReference type="PANTHER" id="PTHR35936">
    <property type="entry name" value="MEMBRANE-BOUND LYTIC MUREIN TRANSGLYCOSYLASE F"/>
    <property type="match status" value="1"/>
</dbReference>
<dbReference type="InterPro" id="IPR001320">
    <property type="entry name" value="Iontro_rcpt_C"/>
</dbReference>
<dbReference type="GO" id="GO:0016020">
    <property type="term" value="C:membrane"/>
    <property type="evidence" value="ECO:0007669"/>
    <property type="project" value="InterPro"/>
</dbReference>
<dbReference type="PANTHER" id="PTHR35936:SF38">
    <property type="entry name" value="GLUTAMINE-BINDING PERIPLASMIC PROTEIN"/>
    <property type="match status" value="1"/>
</dbReference>
<proteinExistence type="predicted"/>
<dbReference type="Gene3D" id="3.40.190.10">
    <property type="entry name" value="Periplasmic binding protein-like II"/>
    <property type="match status" value="2"/>
</dbReference>
<feature type="region of interest" description="Disordered" evidence="2">
    <location>
        <begin position="1"/>
        <end position="24"/>
    </location>
</feature>